<protein>
    <submittedName>
        <fullName evidence="1">Uncharacterized protein</fullName>
    </submittedName>
</protein>
<reference evidence="1" key="1">
    <citation type="journal article" date="2015" name="Nature">
        <title>Complex archaea that bridge the gap between prokaryotes and eukaryotes.</title>
        <authorList>
            <person name="Spang A."/>
            <person name="Saw J.H."/>
            <person name="Jorgensen S.L."/>
            <person name="Zaremba-Niedzwiedzka K."/>
            <person name="Martijn J."/>
            <person name="Lind A.E."/>
            <person name="van Eijk R."/>
            <person name="Schleper C."/>
            <person name="Guy L."/>
            <person name="Ettema T.J."/>
        </authorList>
    </citation>
    <scope>NUCLEOTIDE SEQUENCE</scope>
</reference>
<accession>A0A0F9P905</accession>
<dbReference type="AlphaFoldDB" id="A0A0F9P905"/>
<sequence length="68" mass="7996">MGSYYDVQDTLNKFIAKLEKIRKEVGGNVYIQISKPRTLLIPYERDELDKGIQLHIEKDKNNRIIIYG</sequence>
<proteinExistence type="predicted"/>
<gene>
    <name evidence="1" type="ORF">LCGC14_0855490</name>
</gene>
<organism evidence="1">
    <name type="scientific">marine sediment metagenome</name>
    <dbReference type="NCBI Taxonomy" id="412755"/>
    <lineage>
        <taxon>unclassified sequences</taxon>
        <taxon>metagenomes</taxon>
        <taxon>ecological metagenomes</taxon>
    </lineage>
</organism>
<comment type="caution">
    <text evidence="1">The sequence shown here is derived from an EMBL/GenBank/DDBJ whole genome shotgun (WGS) entry which is preliminary data.</text>
</comment>
<name>A0A0F9P905_9ZZZZ</name>
<evidence type="ECO:0000313" key="1">
    <source>
        <dbReference type="EMBL" id="KKN28310.1"/>
    </source>
</evidence>
<dbReference type="EMBL" id="LAZR01002573">
    <property type="protein sequence ID" value="KKN28310.1"/>
    <property type="molecule type" value="Genomic_DNA"/>
</dbReference>